<sequence>MANIKIAELQSSLLEELSATDLEAVHGGQAPGIQAVGSTSAVGVGFSNGGSTGVSTESSSFLSGNLGNFTVQFGSFTNGFTSPR</sequence>
<accession>A0A2K8T474</accession>
<reference evidence="1 2" key="1">
    <citation type="submission" date="2017-11" db="EMBL/GenBank/DDBJ databases">
        <title>Complete genome of a free-living desiccation-tolerant cyanobacterium and its photosynthetic adaptation to extreme terrestrial habitat.</title>
        <authorList>
            <person name="Shang J."/>
        </authorList>
    </citation>
    <scope>NUCLEOTIDE SEQUENCE [LARGE SCALE GENOMIC DNA]</scope>
    <source>
        <strain evidence="1 2">CCNUN1</strain>
    </source>
</reference>
<dbReference type="AlphaFoldDB" id="A0A2K8T474"/>
<evidence type="ECO:0000313" key="1">
    <source>
        <dbReference type="EMBL" id="AUB42420.1"/>
    </source>
</evidence>
<dbReference type="Proteomes" id="UP000232003">
    <property type="component" value="Chromosome"/>
</dbReference>
<protein>
    <submittedName>
        <fullName evidence="1">Uncharacterized protein</fullName>
    </submittedName>
</protein>
<dbReference type="RefSeq" id="WP_100902450.1">
    <property type="nucleotide sequence ID" value="NZ_CAWNNC010000001.1"/>
</dbReference>
<gene>
    <name evidence="1" type="ORF">COO91_08548</name>
</gene>
<name>A0A2K8T474_9NOSO</name>
<keyword evidence="2" id="KW-1185">Reference proteome</keyword>
<dbReference type="EMBL" id="CP024785">
    <property type="protein sequence ID" value="AUB42420.1"/>
    <property type="molecule type" value="Genomic_DNA"/>
</dbReference>
<dbReference type="KEGG" id="nfl:COO91_08548"/>
<organism evidence="1 2">
    <name type="scientific">Nostoc flagelliforme CCNUN1</name>
    <dbReference type="NCBI Taxonomy" id="2038116"/>
    <lineage>
        <taxon>Bacteria</taxon>
        <taxon>Bacillati</taxon>
        <taxon>Cyanobacteriota</taxon>
        <taxon>Cyanophyceae</taxon>
        <taxon>Nostocales</taxon>
        <taxon>Nostocaceae</taxon>
        <taxon>Nostoc</taxon>
    </lineage>
</organism>
<evidence type="ECO:0000313" key="2">
    <source>
        <dbReference type="Proteomes" id="UP000232003"/>
    </source>
</evidence>
<proteinExistence type="predicted"/>